<dbReference type="EMBL" id="CM001403">
    <property type="protein sequence ID" value="EHQ27146.1"/>
    <property type="molecule type" value="Genomic_DNA"/>
</dbReference>
<evidence type="ECO:0000313" key="1">
    <source>
        <dbReference type="EMBL" id="EHQ27146.1"/>
    </source>
</evidence>
<dbReference type="AlphaFoldDB" id="H1YDC0"/>
<dbReference type="Proteomes" id="UP000002774">
    <property type="component" value="Chromosome"/>
</dbReference>
<dbReference type="OrthoDB" id="798932at2"/>
<proteinExistence type="predicted"/>
<reference evidence="1" key="1">
    <citation type="submission" date="2011-09" db="EMBL/GenBank/DDBJ databases">
        <title>The permanent draft genome of Mucilaginibacter paludis DSM 18603.</title>
        <authorList>
            <consortium name="US DOE Joint Genome Institute (JGI-PGF)"/>
            <person name="Lucas S."/>
            <person name="Han J."/>
            <person name="Lapidus A."/>
            <person name="Bruce D."/>
            <person name="Goodwin L."/>
            <person name="Pitluck S."/>
            <person name="Peters L."/>
            <person name="Kyrpides N."/>
            <person name="Mavromatis K."/>
            <person name="Ivanova N."/>
            <person name="Mikhailova N."/>
            <person name="Held B."/>
            <person name="Detter J.C."/>
            <person name="Tapia R."/>
            <person name="Han C."/>
            <person name="Land M."/>
            <person name="Hauser L."/>
            <person name="Markowitz V."/>
            <person name="Cheng J.-F."/>
            <person name="Hugenholtz P."/>
            <person name="Woyke T."/>
            <person name="Wu D."/>
            <person name="Tindall B."/>
            <person name="Brambilla E."/>
            <person name="Klenk H.-P."/>
            <person name="Eisen J.A."/>
        </authorList>
    </citation>
    <scope>NUCLEOTIDE SEQUENCE [LARGE SCALE GENOMIC DNA]</scope>
    <source>
        <strain evidence="1">DSM 18603</strain>
    </source>
</reference>
<evidence type="ECO:0000313" key="2">
    <source>
        <dbReference type="Proteomes" id="UP000002774"/>
    </source>
</evidence>
<protein>
    <submittedName>
        <fullName evidence="1">Uncharacterized protein</fullName>
    </submittedName>
</protein>
<accession>H1YDC0</accession>
<keyword evidence="2" id="KW-1185">Reference proteome</keyword>
<gene>
    <name evidence="1" type="ORF">Mucpa_3041</name>
</gene>
<organism evidence="1 2">
    <name type="scientific">Mucilaginibacter paludis DSM 18603</name>
    <dbReference type="NCBI Taxonomy" id="714943"/>
    <lineage>
        <taxon>Bacteria</taxon>
        <taxon>Pseudomonadati</taxon>
        <taxon>Bacteroidota</taxon>
        <taxon>Sphingobacteriia</taxon>
        <taxon>Sphingobacteriales</taxon>
        <taxon>Sphingobacteriaceae</taxon>
        <taxon>Mucilaginibacter</taxon>
    </lineage>
</organism>
<dbReference type="RefSeq" id="WP_008507469.1">
    <property type="nucleotide sequence ID" value="NZ_CM001403.1"/>
</dbReference>
<name>H1YDC0_9SPHI</name>
<sequence>MYDSRLKYKWDNQNVLDYAVNKAREEGREQAREEVQIKLVKNLIIQFDFPDEQIAQAIEVSVDLVKKSGQKLTNKRLTNKLFLPSLITG</sequence>
<dbReference type="STRING" id="714943.Mucpa_3041"/>
<dbReference type="HOGENOM" id="CLU_189125_0_0_10"/>